<name>A0ACC2PX32_9HYME</name>
<gene>
    <name evidence="1" type="ORF">QAD02_023302</name>
</gene>
<evidence type="ECO:0000313" key="2">
    <source>
        <dbReference type="Proteomes" id="UP001239111"/>
    </source>
</evidence>
<dbReference type="Proteomes" id="UP001239111">
    <property type="component" value="Chromosome 1"/>
</dbReference>
<protein>
    <submittedName>
        <fullName evidence="1">Uncharacterized protein</fullName>
    </submittedName>
</protein>
<proteinExistence type="predicted"/>
<keyword evidence="2" id="KW-1185">Reference proteome</keyword>
<accession>A0ACC2PX32</accession>
<sequence>VDPVTYSTAMSSTENDIFIIATSEGPTIDTSLINNFPAIGPESIGAAALGTITDPSMIELYHSGSNGTNPNHLDHNATTKIDPFYFYETEQFTVLWLMFVVIVAGNTAVLANLLFGKRRKSRMNFFVKQLAFADLLVGLISVLTDIVQRYYIAWPAGNLVCKIVRFLQVLVTYSSTYVLVALSIDRYDAITRPMNFSRSWNRARALIAAAWMISFVFSCPIVILYKETLIEDKPQCWIDLGTQTNWRIYMSLVSLTLFVIPTLIISGCYMVIVWTIWSQNSALKHDSSRDTRRASSRGLIPRAKIKTVKMTFVIVF</sequence>
<evidence type="ECO:0000313" key="1">
    <source>
        <dbReference type="EMBL" id="KAJ8687508.1"/>
    </source>
</evidence>
<comment type="caution">
    <text evidence="1">The sequence shown here is derived from an EMBL/GenBank/DDBJ whole genome shotgun (WGS) entry which is preliminary data.</text>
</comment>
<feature type="non-terminal residue" evidence="1">
    <location>
        <position position="1"/>
    </location>
</feature>
<reference evidence="1" key="1">
    <citation type="submission" date="2023-04" db="EMBL/GenBank/DDBJ databases">
        <title>A chromosome-level genome assembly of the parasitoid wasp Eretmocerus hayati.</title>
        <authorList>
            <person name="Zhong Y."/>
            <person name="Liu S."/>
            <person name="Liu Y."/>
        </authorList>
    </citation>
    <scope>NUCLEOTIDE SEQUENCE</scope>
    <source>
        <strain evidence="1">ZJU_SS_LIU_2023</strain>
    </source>
</reference>
<feature type="non-terminal residue" evidence="1">
    <location>
        <position position="316"/>
    </location>
</feature>
<dbReference type="EMBL" id="CM056741">
    <property type="protein sequence ID" value="KAJ8687508.1"/>
    <property type="molecule type" value="Genomic_DNA"/>
</dbReference>
<organism evidence="1 2">
    <name type="scientific">Eretmocerus hayati</name>
    <dbReference type="NCBI Taxonomy" id="131215"/>
    <lineage>
        <taxon>Eukaryota</taxon>
        <taxon>Metazoa</taxon>
        <taxon>Ecdysozoa</taxon>
        <taxon>Arthropoda</taxon>
        <taxon>Hexapoda</taxon>
        <taxon>Insecta</taxon>
        <taxon>Pterygota</taxon>
        <taxon>Neoptera</taxon>
        <taxon>Endopterygota</taxon>
        <taxon>Hymenoptera</taxon>
        <taxon>Apocrita</taxon>
        <taxon>Proctotrupomorpha</taxon>
        <taxon>Chalcidoidea</taxon>
        <taxon>Aphelinidae</taxon>
        <taxon>Aphelininae</taxon>
        <taxon>Eretmocerus</taxon>
    </lineage>
</organism>